<feature type="region of interest" description="Disordered" evidence="1">
    <location>
        <begin position="123"/>
        <end position="196"/>
    </location>
</feature>
<keyword evidence="5" id="KW-1185">Reference proteome</keyword>
<feature type="transmembrane region" description="Helical" evidence="2">
    <location>
        <begin position="209"/>
        <end position="228"/>
    </location>
</feature>
<organism evidence="4 5">
    <name type="scientific">Streptomyces echinoruber</name>
    <dbReference type="NCBI Taxonomy" id="68898"/>
    <lineage>
        <taxon>Bacteria</taxon>
        <taxon>Bacillati</taxon>
        <taxon>Actinomycetota</taxon>
        <taxon>Actinomycetes</taxon>
        <taxon>Kitasatosporales</taxon>
        <taxon>Streptomycetaceae</taxon>
        <taxon>Streptomyces</taxon>
    </lineage>
</organism>
<keyword evidence="3" id="KW-0732">Signal</keyword>
<accession>A0A918RD72</accession>
<comment type="caution">
    <text evidence="4">The sequence shown here is derived from an EMBL/GenBank/DDBJ whole genome shotgun (WGS) entry which is preliminary data.</text>
</comment>
<evidence type="ECO:0008006" key="6">
    <source>
        <dbReference type="Google" id="ProtNLM"/>
    </source>
</evidence>
<evidence type="ECO:0000256" key="3">
    <source>
        <dbReference type="SAM" id="SignalP"/>
    </source>
</evidence>
<evidence type="ECO:0000256" key="2">
    <source>
        <dbReference type="SAM" id="Phobius"/>
    </source>
</evidence>
<evidence type="ECO:0000313" key="5">
    <source>
        <dbReference type="Proteomes" id="UP000623010"/>
    </source>
</evidence>
<dbReference type="EMBL" id="BMWH01000013">
    <property type="protein sequence ID" value="GGZ92759.1"/>
    <property type="molecule type" value="Genomic_DNA"/>
</dbReference>
<evidence type="ECO:0000313" key="4">
    <source>
        <dbReference type="EMBL" id="GGZ92759.1"/>
    </source>
</evidence>
<reference evidence="4" key="1">
    <citation type="journal article" date="2014" name="Int. J. Syst. Evol. Microbiol.">
        <title>Complete genome sequence of Corynebacterium casei LMG S-19264T (=DSM 44701T), isolated from a smear-ripened cheese.</title>
        <authorList>
            <consortium name="US DOE Joint Genome Institute (JGI-PGF)"/>
            <person name="Walter F."/>
            <person name="Albersmeier A."/>
            <person name="Kalinowski J."/>
            <person name="Ruckert C."/>
        </authorList>
    </citation>
    <scope>NUCLEOTIDE SEQUENCE</scope>
    <source>
        <strain evidence="4">JCM 5016</strain>
    </source>
</reference>
<proteinExistence type="predicted"/>
<dbReference type="RefSeq" id="WP_190058277.1">
    <property type="nucleotide sequence ID" value="NZ_BMWH01000013.1"/>
</dbReference>
<evidence type="ECO:0000256" key="1">
    <source>
        <dbReference type="SAM" id="MobiDB-lite"/>
    </source>
</evidence>
<dbReference type="AlphaFoldDB" id="A0A918RD72"/>
<keyword evidence="2" id="KW-0812">Transmembrane</keyword>
<keyword evidence="2" id="KW-0472">Membrane</keyword>
<dbReference type="Proteomes" id="UP000623010">
    <property type="component" value="Unassembled WGS sequence"/>
</dbReference>
<feature type="chain" id="PRO_5037771258" description="CopC domain-containing protein" evidence="3">
    <location>
        <begin position="38"/>
        <end position="237"/>
    </location>
</feature>
<feature type="signal peptide" evidence="3">
    <location>
        <begin position="1"/>
        <end position="37"/>
    </location>
</feature>
<feature type="compositionally biased region" description="Basic and acidic residues" evidence="1">
    <location>
        <begin position="143"/>
        <end position="184"/>
    </location>
</feature>
<protein>
    <recommendedName>
        <fullName evidence="6">CopC domain-containing protein</fullName>
    </recommendedName>
</protein>
<reference evidence="4" key="2">
    <citation type="submission" date="2020-09" db="EMBL/GenBank/DDBJ databases">
        <authorList>
            <person name="Sun Q."/>
            <person name="Ohkuma M."/>
        </authorList>
    </citation>
    <scope>NUCLEOTIDE SEQUENCE</scope>
    <source>
        <strain evidence="4">JCM 5016</strain>
    </source>
</reference>
<sequence>MPTQTPPRTLGRRAGATALTAVFAAGAAWFGAPSALAAPGDGGDIRIHEVGVPFGVSKDDPRVCRFYLDAVNFDSLTSISYTIQPQPPLPNTAETSGTIALAGGAGHTDPLGLADGQYTLTWTVPGETAPPTPQPGTTRQKVFRVDCHHREDRDIRDRDRDRDSAVAGRGRDRDPVASDRDRDPGQAPRGGVHAGGGGLADTAGALSPVAGAAGVGLVAAAGVVYFRVTRRRPDGAA</sequence>
<keyword evidence="2" id="KW-1133">Transmembrane helix</keyword>
<gene>
    <name evidence="4" type="ORF">GCM10010389_34100</name>
</gene>
<name>A0A918RD72_9ACTN</name>